<dbReference type="GeneID" id="14908049"/>
<evidence type="ECO:0000256" key="5">
    <source>
        <dbReference type="PIRSR" id="PIRSR000097-2"/>
    </source>
</evidence>
<dbReference type="FunFam" id="3.20.20.100:FF:000015">
    <property type="entry name" value="Oxidoreductase, aldo/keto reductase family"/>
    <property type="match status" value="1"/>
</dbReference>
<dbReference type="PIRSF" id="PIRSF000097">
    <property type="entry name" value="AKR"/>
    <property type="match status" value="1"/>
</dbReference>
<dbReference type="PROSITE" id="PS00062">
    <property type="entry name" value="ALDOKETO_REDUCTASE_2"/>
    <property type="match status" value="1"/>
</dbReference>
<feature type="active site" description="Proton donor" evidence="4">
    <location>
        <position position="49"/>
    </location>
</feature>
<feature type="binding site" evidence="5">
    <location>
        <position position="109"/>
    </location>
    <ligand>
        <name>substrate</name>
    </ligand>
</feature>
<dbReference type="OrthoDB" id="416253at2759"/>
<dbReference type="Proteomes" id="UP000008983">
    <property type="component" value="Unassembled WGS sequence"/>
</dbReference>
<evidence type="ECO:0000256" key="3">
    <source>
        <dbReference type="ARBA" id="ARBA00023002"/>
    </source>
</evidence>
<dbReference type="Pfam" id="PF00248">
    <property type="entry name" value="Aldo_ket_red"/>
    <property type="match status" value="1"/>
</dbReference>
<dbReference type="PANTHER" id="PTHR43827:SF3">
    <property type="entry name" value="NADP-DEPENDENT OXIDOREDUCTASE DOMAIN-CONTAINING PROTEIN"/>
    <property type="match status" value="1"/>
</dbReference>
<dbReference type="PANTHER" id="PTHR43827">
    <property type="entry name" value="2,5-DIKETO-D-GLUCONIC ACID REDUCTASE"/>
    <property type="match status" value="1"/>
</dbReference>
<dbReference type="AlphaFoldDB" id="G0QSE6"/>
<dbReference type="RefSeq" id="XP_004035379.1">
    <property type="nucleotide sequence ID" value="XM_004035331.1"/>
</dbReference>
<evidence type="ECO:0000259" key="7">
    <source>
        <dbReference type="Pfam" id="PF00248"/>
    </source>
</evidence>
<comment type="similarity">
    <text evidence="1">Belongs to the aldo/keto reductase family.</text>
</comment>
<keyword evidence="9" id="KW-1185">Reference proteome</keyword>
<proteinExistence type="inferred from homology"/>
<keyword evidence="3" id="KW-0560">Oxidoreductase</keyword>
<dbReference type="SUPFAM" id="SSF51430">
    <property type="entry name" value="NAD(P)-linked oxidoreductase"/>
    <property type="match status" value="1"/>
</dbReference>
<dbReference type="InterPro" id="IPR020471">
    <property type="entry name" value="AKR"/>
</dbReference>
<dbReference type="eggNOG" id="KOG1577">
    <property type="taxonomic scope" value="Eukaryota"/>
</dbReference>
<evidence type="ECO:0000313" key="9">
    <source>
        <dbReference type="Proteomes" id="UP000008983"/>
    </source>
</evidence>
<accession>G0QSE6</accession>
<name>G0QSE6_ICHMU</name>
<sequence length="286" mass="33195">MHLNKLGNKKGSIPQVGFGTYQLQGNNCKQAIFEALKLGYNHIDTASIYKNEQEINLIINDKQLNIQRENLFITSKISPAEQGTQNSLNAVEQILKRLNVSYLDLVLIHWPGVSKYKLDDPKIAQIRLESWKSLIDLKNKGVAKHIGVSNFNINHLQHLFENSDVKPEVNQFEIHPLCYDKQLIKFCEDNNIIIEAYSSLARQDEKVIKNQFIVNLSLKYKKTVPQILLRWAIQHNFVIIPKSKTPKYIQENLNIFDFEISQEDMQKLDDMNQNYHTCWDPSAVLY</sequence>
<feature type="site" description="Lowers pKa of active site Tyr" evidence="6">
    <location>
        <position position="76"/>
    </location>
</feature>
<dbReference type="EMBL" id="GL983809">
    <property type="protein sequence ID" value="EGR31893.1"/>
    <property type="molecule type" value="Genomic_DNA"/>
</dbReference>
<dbReference type="InterPro" id="IPR023210">
    <property type="entry name" value="NADP_OxRdtase_dom"/>
</dbReference>
<reference evidence="8 9" key="1">
    <citation type="submission" date="2011-07" db="EMBL/GenBank/DDBJ databases">
        <authorList>
            <person name="Coyne R."/>
            <person name="Brami D."/>
            <person name="Johnson J."/>
            <person name="Hostetler J."/>
            <person name="Hannick L."/>
            <person name="Clark T."/>
            <person name="Cassidy-Hanley D."/>
            <person name="Inman J."/>
        </authorList>
    </citation>
    <scope>NUCLEOTIDE SEQUENCE [LARGE SCALE GENOMIC DNA]</scope>
    <source>
        <strain evidence="8 9">G5</strain>
    </source>
</reference>
<protein>
    <recommendedName>
        <fullName evidence="7">NADP-dependent oxidoreductase domain-containing protein</fullName>
    </recommendedName>
</protein>
<keyword evidence="2" id="KW-0521">NADP</keyword>
<evidence type="ECO:0000256" key="2">
    <source>
        <dbReference type="ARBA" id="ARBA00022857"/>
    </source>
</evidence>
<dbReference type="Gene3D" id="3.20.20.100">
    <property type="entry name" value="NADP-dependent oxidoreductase domain"/>
    <property type="match status" value="1"/>
</dbReference>
<dbReference type="InParanoid" id="G0QSE6"/>
<dbReference type="InterPro" id="IPR036812">
    <property type="entry name" value="NAD(P)_OxRdtase_dom_sf"/>
</dbReference>
<evidence type="ECO:0000313" key="8">
    <source>
        <dbReference type="EMBL" id="EGR31893.1"/>
    </source>
</evidence>
<gene>
    <name evidence="8" type="ORF">IMG5_100430</name>
</gene>
<feature type="domain" description="NADP-dependent oxidoreductase" evidence="7">
    <location>
        <begin position="16"/>
        <end position="272"/>
    </location>
</feature>
<dbReference type="GO" id="GO:0016616">
    <property type="term" value="F:oxidoreductase activity, acting on the CH-OH group of donors, NAD or NADP as acceptor"/>
    <property type="evidence" value="ECO:0007669"/>
    <property type="project" value="UniProtKB-ARBA"/>
</dbReference>
<dbReference type="CDD" id="cd19071">
    <property type="entry name" value="AKR_AKR1-5-like"/>
    <property type="match status" value="1"/>
</dbReference>
<organism evidence="8 9">
    <name type="scientific">Ichthyophthirius multifiliis</name>
    <name type="common">White spot disease agent</name>
    <name type="synonym">Ich</name>
    <dbReference type="NCBI Taxonomy" id="5932"/>
    <lineage>
        <taxon>Eukaryota</taxon>
        <taxon>Sar</taxon>
        <taxon>Alveolata</taxon>
        <taxon>Ciliophora</taxon>
        <taxon>Intramacronucleata</taxon>
        <taxon>Oligohymenophorea</taxon>
        <taxon>Hymenostomatida</taxon>
        <taxon>Ophryoglenina</taxon>
        <taxon>Ichthyophthirius</taxon>
    </lineage>
</organism>
<dbReference type="InterPro" id="IPR018170">
    <property type="entry name" value="Aldo/ket_reductase_CS"/>
</dbReference>
<evidence type="ECO:0000256" key="6">
    <source>
        <dbReference type="PIRSR" id="PIRSR000097-3"/>
    </source>
</evidence>
<evidence type="ECO:0000256" key="4">
    <source>
        <dbReference type="PIRSR" id="PIRSR000097-1"/>
    </source>
</evidence>
<evidence type="ECO:0000256" key="1">
    <source>
        <dbReference type="ARBA" id="ARBA00007905"/>
    </source>
</evidence>
<dbReference type="PRINTS" id="PR00069">
    <property type="entry name" value="ALDKETRDTASE"/>
</dbReference>
<dbReference type="OMA" id="YCLQKNW"/>
<dbReference type="STRING" id="857967.G0QSE6"/>